<keyword evidence="3" id="KW-1185">Reference proteome</keyword>
<dbReference type="EMBL" id="JNVN01001917">
    <property type="protein sequence ID" value="KHJ32644.1"/>
    <property type="molecule type" value="Genomic_DNA"/>
</dbReference>
<dbReference type="Gene3D" id="3.10.10.10">
    <property type="entry name" value="HIV Type 1 Reverse Transcriptase, subunit A, domain 1"/>
    <property type="match status" value="1"/>
</dbReference>
<dbReference type="InterPro" id="IPR043502">
    <property type="entry name" value="DNA/RNA_pol_sf"/>
</dbReference>
<dbReference type="AlphaFoldDB" id="A0A0B1P7J3"/>
<dbReference type="InterPro" id="IPR053134">
    <property type="entry name" value="RNA-dir_DNA_polymerase"/>
</dbReference>
<comment type="caution">
    <text evidence="2">The sequence shown here is derived from an EMBL/GenBank/DDBJ whole genome shotgun (WGS) entry which is preliminary data.</text>
</comment>
<dbReference type="PANTHER" id="PTHR24559:SF444">
    <property type="entry name" value="REVERSE TRANSCRIPTASE DOMAIN-CONTAINING PROTEIN"/>
    <property type="match status" value="1"/>
</dbReference>
<name>A0A0B1P7J3_UNCNE</name>
<reference evidence="2 3" key="1">
    <citation type="journal article" date="2014" name="BMC Genomics">
        <title>Adaptive genomic structural variation in the grape powdery mildew pathogen, Erysiphe necator.</title>
        <authorList>
            <person name="Jones L."/>
            <person name="Riaz S."/>
            <person name="Morales-Cruz A."/>
            <person name="Amrine K.C."/>
            <person name="McGuire B."/>
            <person name="Gubler W.D."/>
            <person name="Walker M.A."/>
            <person name="Cantu D."/>
        </authorList>
    </citation>
    <scope>NUCLEOTIDE SEQUENCE [LARGE SCALE GENOMIC DNA]</scope>
    <source>
        <strain evidence="3">c</strain>
    </source>
</reference>
<dbReference type="InterPro" id="IPR000477">
    <property type="entry name" value="RT_dom"/>
</dbReference>
<gene>
    <name evidence="2" type="ORF">EV44_g4321</name>
</gene>
<dbReference type="CDD" id="cd01647">
    <property type="entry name" value="RT_LTR"/>
    <property type="match status" value="1"/>
</dbReference>
<dbReference type="InterPro" id="IPR043128">
    <property type="entry name" value="Rev_trsase/Diguanyl_cyclase"/>
</dbReference>
<dbReference type="STRING" id="52586.A0A0B1P7J3"/>
<dbReference type="Gene3D" id="3.30.70.270">
    <property type="match status" value="2"/>
</dbReference>
<dbReference type="Proteomes" id="UP000030854">
    <property type="component" value="Unassembled WGS sequence"/>
</dbReference>
<proteinExistence type="predicted"/>
<evidence type="ECO:0000313" key="3">
    <source>
        <dbReference type="Proteomes" id="UP000030854"/>
    </source>
</evidence>
<dbReference type="HOGENOM" id="CLU_000384_33_7_1"/>
<dbReference type="PANTHER" id="PTHR24559">
    <property type="entry name" value="TRANSPOSON TY3-I GAG-POL POLYPROTEIN"/>
    <property type="match status" value="1"/>
</dbReference>
<sequence>MLPTEIKRFTDLFLDDDSHHNKSLPPHRPGIDTNIVLEQDDQGKDKQVPWGPLYGMSREGLLVLRKTLSELLDKSWIRVSSSPGGAPVLFIKKPQGGLRFCVDYRALNAITKKDRYPLPLIKETLRMVANASYISKIDVRAAFHRLRVAKGDEWKTAFRTRFGSYEWLVTSFGLAGAPAAFQRWINQVLGNLLGDICAAYLDDVIIFSEGDLDDHWNKVRQVLDRLRAAGLRLDPQKCDFAKKEMKYLGFIINVKEGIKVDPTKIKAIRSWEAPKDIKGVRSFLGFANFYRGFIRHFAKISDPLIKLTKKGTSFC</sequence>
<accession>A0A0B1P7J3</accession>
<dbReference type="PROSITE" id="PS50878">
    <property type="entry name" value="RT_POL"/>
    <property type="match status" value="1"/>
</dbReference>
<dbReference type="OMA" id="KGASWEW"/>
<evidence type="ECO:0000259" key="1">
    <source>
        <dbReference type="PROSITE" id="PS50878"/>
    </source>
</evidence>
<dbReference type="SUPFAM" id="SSF56672">
    <property type="entry name" value="DNA/RNA polymerases"/>
    <property type="match status" value="1"/>
</dbReference>
<protein>
    <recommendedName>
        <fullName evidence="1">Reverse transcriptase domain-containing protein</fullName>
    </recommendedName>
</protein>
<dbReference type="Pfam" id="PF00078">
    <property type="entry name" value="RVT_1"/>
    <property type="match status" value="1"/>
</dbReference>
<feature type="domain" description="Reverse transcriptase" evidence="1">
    <location>
        <begin position="72"/>
        <end position="252"/>
    </location>
</feature>
<organism evidence="2 3">
    <name type="scientific">Uncinula necator</name>
    <name type="common">Grape powdery mildew</name>
    <dbReference type="NCBI Taxonomy" id="52586"/>
    <lineage>
        <taxon>Eukaryota</taxon>
        <taxon>Fungi</taxon>
        <taxon>Dikarya</taxon>
        <taxon>Ascomycota</taxon>
        <taxon>Pezizomycotina</taxon>
        <taxon>Leotiomycetes</taxon>
        <taxon>Erysiphales</taxon>
        <taxon>Erysiphaceae</taxon>
        <taxon>Erysiphe</taxon>
    </lineage>
</organism>
<evidence type="ECO:0000313" key="2">
    <source>
        <dbReference type="EMBL" id="KHJ32644.1"/>
    </source>
</evidence>